<evidence type="ECO:0000256" key="3">
    <source>
        <dbReference type="SAM" id="MobiDB-lite"/>
    </source>
</evidence>
<evidence type="ECO:0000256" key="1">
    <source>
        <dbReference type="ARBA" id="ARBA00023054"/>
    </source>
</evidence>
<dbReference type="PANTHER" id="PTHR32083">
    <property type="entry name" value="CILIA AND FLAGELLA-ASSOCIATED PROTEIN 58-RELATED"/>
    <property type="match status" value="1"/>
</dbReference>
<protein>
    <recommendedName>
        <fullName evidence="4">Cilia- and flagella-associated protein 58 central coiled coil domain-containing protein</fullName>
    </recommendedName>
</protein>
<keyword evidence="1 2" id="KW-0175">Coiled coil</keyword>
<feature type="coiled-coil region" evidence="2">
    <location>
        <begin position="645"/>
        <end position="749"/>
    </location>
</feature>
<keyword evidence="6" id="KW-1185">Reference proteome</keyword>
<feature type="domain" description="Cilia- and flagella-associated protein 58 central coiled coil" evidence="4">
    <location>
        <begin position="537"/>
        <end position="837"/>
    </location>
</feature>
<accession>A0AAD5U3P1</accession>
<evidence type="ECO:0000259" key="4">
    <source>
        <dbReference type="Pfam" id="PF21771"/>
    </source>
</evidence>
<proteinExistence type="predicted"/>
<sequence length="1088" mass="127236">MSDINSNDMEEEDINKMVNEAMEPTSRRSTKLRLQQSSKENLADNTRQNAEEEITEKKDSLNEQIQHENSQLIDNKDGEEDIESQEVGMTGNVEESEEEEEDELDESERNIEEQKSTKINEPEEASVIENGKETEDTSNDKEKISEVEEELEEDEQDQIMLEDLKNTLQFFNQQSELPQATTDINFIRLNEEYDKIHKLFMQSRTNEKKLVKRCKELTTELNSNAAKVQAALKLSQNDRSTITGLKKEIRKAWKMVEAGSEKEARSKEAISSMKAEIESLHRGDDMASRGTVASPVSTGFSRQRNLEYQIGQEESIKELIQIKESLQSQLETALSESKQSKHEITELEGKLYTLTTERGALDYEVLTLKDLLATKKSESDRDGRAREKLEIQNRQNNEELKKKDQEFSQKILECKQLKEQNLKNDLALKEEKTRYEKFEKENDILSLKLTKMLQEYDEQVLTISSLVNENQNQNRNLKNMEEEVSKYKDELRNCTRVRDSLAKRIKVMEEAKEEAEFEKDALKGINHGILHDLDLGKKELSAFHKNIEALKRERDIAQKNFVRATGATQKQLTVVKLAEQTKRNLEQEIMGYKDEASKMRKLIYVLEKERDRHINDSCKAEQNLNASIEEVKMKEMHIFDSKKKITEMEKKLKEQQSMYENVRAERNLYSKNYIESQDEITEMKRKLKIMGHQIEQLKEEIANKESALGKEKFEHQQIEKEKESLSIQIGKLSIQHEDAQKMIRNQQAEENKLRHIITETDAERLRQNKEYEAVVQERDILGTQLIRRNDELSLLYEKIKIQTSTLNKGEIQYRERLEDIRVLRLEIKKLRREKAILQTETQNVEGLRNEIFKLQREVLRERTRVKVLEEELESPMNIHRWRKLSGSDPSTFELITKIQTLQKRLISKTEEVVEKELIICQKEKLYKEVKEVLQRQPGPEIAEELRIVKEAVKVKMRECKSLASELNMYHSQVNEYKYEIEKLTKELQTLKKKFYESKKKEKSNQDLQQRQEAQQKISLNRQEVNLQNCLQKNIPSGPKFAGGGFNLSTGPHQTVNFHAPPIANAPNKEEKVEDITSKPLEHDLATLM</sequence>
<feature type="coiled-coil region" evidence="2">
    <location>
        <begin position="813"/>
        <end position="871"/>
    </location>
</feature>
<feature type="compositionally biased region" description="Polar residues" evidence="3">
    <location>
        <begin position="1046"/>
        <end position="1056"/>
    </location>
</feature>
<feature type="compositionally biased region" description="Basic and acidic residues" evidence="3">
    <location>
        <begin position="130"/>
        <end position="146"/>
    </location>
</feature>
<evidence type="ECO:0000313" key="5">
    <source>
        <dbReference type="EMBL" id="KAJ3221633.1"/>
    </source>
</evidence>
<dbReference type="PANTHER" id="PTHR32083:SF0">
    <property type="entry name" value="CILIA AND FLAGELLA-ASSOCIATED PROTEIN 58"/>
    <property type="match status" value="1"/>
</dbReference>
<evidence type="ECO:0000313" key="6">
    <source>
        <dbReference type="Proteomes" id="UP001211065"/>
    </source>
</evidence>
<feature type="compositionally biased region" description="Basic and acidic residues" evidence="3">
    <location>
        <begin position="1067"/>
        <end position="1088"/>
    </location>
</feature>
<feature type="region of interest" description="Disordered" evidence="3">
    <location>
        <begin position="1041"/>
        <end position="1088"/>
    </location>
</feature>
<comment type="caution">
    <text evidence="5">The sequence shown here is derived from an EMBL/GenBank/DDBJ whole genome shotgun (WGS) entry which is preliminary data.</text>
</comment>
<feature type="compositionally biased region" description="Polar residues" evidence="3">
    <location>
        <begin position="62"/>
        <end position="73"/>
    </location>
</feature>
<feature type="coiled-coil region" evidence="2">
    <location>
        <begin position="966"/>
        <end position="1000"/>
    </location>
</feature>
<reference evidence="5" key="1">
    <citation type="submission" date="2020-05" db="EMBL/GenBank/DDBJ databases">
        <title>Phylogenomic resolution of chytrid fungi.</title>
        <authorList>
            <person name="Stajich J.E."/>
            <person name="Amses K."/>
            <person name="Simmons R."/>
            <person name="Seto K."/>
            <person name="Myers J."/>
            <person name="Bonds A."/>
            <person name="Quandt C.A."/>
            <person name="Barry K."/>
            <person name="Liu P."/>
            <person name="Grigoriev I."/>
            <person name="Longcore J.E."/>
            <person name="James T.Y."/>
        </authorList>
    </citation>
    <scope>NUCLEOTIDE SEQUENCE</scope>
    <source>
        <strain evidence="5">JEL0476</strain>
    </source>
</reference>
<name>A0AAD5U3P1_9FUNG</name>
<feature type="coiled-coil region" evidence="2">
    <location>
        <begin position="316"/>
        <end position="350"/>
    </location>
</feature>
<organism evidence="5 6">
    <name type="scientific">Clydaea vesicula</name>
    <dbReference type="NCBI Taxonomy" id="447962"/>
    <lineage>
        <taxon>Eukaryota</taxon>
        <taxon>Fungi</taxon>
        <taxon>Fungi incertae sedis</taxon>
        <taxon>Chytridiomycota</taxon>
        <taxon>Chytridiomycota incertae sedis</taxon>
        <taxon>Chytridiomycetes</taxon>
        <taxon>Lobulomycetales</taxon>
        <taxon>Lobulomycetaceae</taxon>
        <taxon>Clydaea</taxon>
    </lineage>
</organism>
<dbReference type="AlphaFoldDB" id="A0AAD5U3P1"/>
<gene>
    <name evidence="5" type="ORF">HK099_003289</name>
</gene>
<dbReference type="GO" id="GO:0005856">
    <property type="term" value="C:cytoskeleton"/>
    <property type="evidence" value="ECO:0007669"/>
    <property type="project" value="TreeGrafter"/>
</dbReference>
<feature type="compositionally biased region" description="Acidic residues" evidence="3">
    <location>
        <begin position="94"/>
        <end position="106"/>
    </location>
</feature>
<feature type="region of interest" description="Disordered" evidence="3">
    <location>
        <begin position="376"/>
        <end position="402"/>
    </location>
</feature>
<feature type="region of interest" description="Disordered" evidence="3">
    <location>
        <begin position="1"/>
        <end position="154"/>
    </location>
</feature>
<dbReference type="InterPro" id="IPR049270">
    <property type="entry name" value="CFAP58_CC"/>
</dbReference>
<dbReference type="Pfam" id="PF21771">
    <property type="entry name" value="CFAP58_CC"/>
    <property type="match status" value="1"/>
</dbReference>
<dbReference type="Proteomes" id="UP001211065">
    <property type="component" value="Unassembled WGS sequence"/>
</dbReference>
<feature type="compositionally biased region" description="Basic and acidic residues" evidence="3">
    <location>
        <begin position="107"/>
        <end position="121"/>
    </location>
</feature>
<evidence type="ECO:0000256" key="2">
    <source>
        <dbReference type="SAM" id="Coils"/>
    </source>
</evidence>
<feature type="compositionally biased region" description="Polar residues" evidence="3">
    <location>
        <begin position="32"/>
        <end position="48"/>
    </location>
</feature>
<dbReference type="EMBL" id="JADGJW010000218">
    <property type="protein sequence ID" value="KAJ3221633.1"/>
    <property type="molecule type" value="Genomic_DNA"/>
</dbReference>